<dbReference type="PANTHER" id="PTHR43562">
    <property type="entry name" value="NAPA-TYPE SODIUM/HYDROGEN ANTIPORTER"/>
    <property type="match status" value="1"/>
</dbReference>
<proteinExistence type="predicted"/>
<feature type="transmembrane region" description="Helical" evidence="8">
    <location>
        <begin position="228"/>
        <end position="254"/>
    </location>
</feature>
<feature type="domain" description="Cation/H+ exchanger transmembrane" evidence="9">
    <location>
        <begin position="25"/>
        <end position="357"/>
    </location>
</feature>
<evidence type="ECO:0000313" key="11">
    <source>
        <dbReference type="Proteomes" id="UP000830583"/>
    </source>
</evidence>
<dbReference type="InterPro" id="IPR006153">
    <property type="entry name" value="Cation/H_exchanger_TM"/>
</dbReference>
<protein>
    <submittedName>
        <fullName evidence="10">Cation:proton antiporter</fullName>
    </submittedName>
</protein>
<dbReference type="PANTHER" id="PTHR43562:SF4">
    <property type="entry name" value="NA(+)_H(+) ANTIPORTER NHAS5"/>
    <property type="match status" value="1"/>
</dbReference>
<evidence type="ECO:0000256" key="6">
    <source>
        <dbReference type="ARBA" id="ARBA00023065"/>
    </source>
</evidence>
<feature type="transmembrane region" description="Helical" evidence="8">
    <location>
        <begin position="97"/>
        <end position="120"/>
    </location>
</feature>
<feature type="transmembrane region" description="Helical" evidence="8">
    <location>
        <begin position="274"/>
        <end position="292"/>
    </location>
</feature>
<sequence>MIFLIGIDFSLPLKNPVLLFSLILFIILFAPIILNKLRIPHLIGLIIAGAIIGPNGFNLIARDMSIILFGTVGLQYIMFLAGLEIDLAEFKKNSSKSLVFGLLTFSIPMTIGTLVGFYVLEFSMPTSVLLASMFASHTLIAYPIVSKLGVAKNKAVNITVGGTMITDTLALLVLAVIAGMQAGEINQEFWIRLIISVIAFGLVVMLVFPIIGRWFFKRFDDNISQYIFVLAMVFLGCTLAELAGIEAIIGAFLAGLSLNRLIPHTSPLMNRIEFVGNALFIPFFLIGVGMLIDYKAFIKDWNTLEVAGIMTVCAIVGKYLPALITQKIYGFSVDERRLIFGLSNAQAAATLAAVLVGFNIIVDYKSVTEYNEIHLKNNKLTTENHSELIFGLENGEFPKLGNMAIIGGVPANGVYKLIDKTEMVFTQGRLADIKMPNRLLNESVLNGTILMILITCTIASFVAQKGAYNIALMEDDSDEQEEGKPTDGDERILIPMKNIDTVEELIQFAVTIKSKKNKTGLFALNVINNNSSSLSKESKAKKIVDKAAVVASATDNRLNMLMRYDLNILNGITSVVREQKISDIILGQTESLGSSDSMYGPLTDGVLNKCNATTFIYKSVQPISTIKRYVVVIPERAEREIGFPFWLLKIWNLGKNTGSKIVFYGSETTINFIKDIHSKHPVDAAFNVFSDWDDFLILSRSIIKDDALVVVMSRKPNLSYNAIMSHIPTYMNKYFDKNNVVLIYPLQLGIDGNSKIDLKNPGALDTFTENLERLDDVAKMIGKLFKKK</sequence>
<dbReference type="Proteomes" id="UP000830583">
    <property type="component" value="Chromosome"/>
</dbReference>
<evidence type="ECO:0000256" key="1">
    <source>
        <dbReference type="ARBA" id="ARBA00004141"/>
    </source>
</evidence>
<evidence type="ECO:0000313" key="10">
    <source>
        <dbReference type="EMBL" id="UPQ77889.1"/>
    </source>
</evidence>
<organism evidence="10 11">
    <name type="scientific">Flavobacterium azooxidireducens</name>
    <dbReference type="NCBI Taxonomy" id="1871076"/>
    <lineage>
        <taxon>Bacteria</taxon>
        <taxon>Pseudomonadati</taxon>
        <taxon>Bacteroidota</taxon>
        <taxon>Flavobacteriia</taxon>
        <taxon>Flavobacteriales</taxon>
        <taxon>Flavobacteriaceae</taxon>
        <taxon>Flavobacterium</taxon>
    </lineage>
</organism>
<accession>A0ABY4KAT0</accession>
<dbReference type="Pfam" id="PF00999">
    <property type="entry name" value="Na_H_Exchanger"/>
    <property type="match status" value="1"/>
</dbReference>
<dbReference type="InterPro" id="IPR038770">
    <property type="entry name" value="Na+/solute_symporter_sf"/>
</dbReference>
<dbReference type="Gene3D" id="1.20.1530.20">
    <property type="match status" value="1"/>
</dbReference>
<evidence type="ECO:0000256" key="3">
    <source>
        <dbReference type="ARBA" id="ARBA00022449"/>
    </source>
</evidence>
<feature type="transmembrane region" description="Helical" evidence="8">
    <location>
        <begin position="304"/>
        <end position="324"/>
    </location>
</feature>
<keyword evidence="7 8" id="KW-0472">Membrane</keyword>
<feature type="transmembrane region" description="Helical" evidence="8">
    <location>
        <begin position="126"/>
        <end position="145"/>
    </location>
</feature>
<keyword evidence="5 8" id="KW-1133">Transmembrane helix</keyword>
<keyword evidence="4 8" id="KW-0812">Transmembrane</keyword>
<evidence type="ECO:0000256" key="7">
    <source>
        <dbReference type="ARBA" id="ARBA00023136"/>
    </source>
</evidence>
<feature type="transmembrane region" description="Helical" evidence="8">
    <location>
        <begin position="344"/>
        <end position="362"/>
    </location>
</feature>
<evidence type="ECO:0000256" key="5">
    <source>
        <dbReference type="ARBA" id="ARBA00022989"/>
    </source>
</evidence>
<dbReference type="RefSeq" id="WP_248432839.1">
    <property type="nucleotide sequence ID" value="NZ_CP096205.1"/>
</dbReference>
<keyword evidence="11" id="KW-1185">Reference proteome</keyword>
<comment type="subcellular location">
    <subcellularLocation>
        <location evidence="1">Membrane</location>
        <topology evidence="1">Multi-pass membrane protein</topology>
    </subcellularLocation>
</comment>
<reference evidence="10" key="1">
    <citation type="submission" date="2022-04" db="EMBL/GenBank/DDBJ databases">
        <title>Consumption of N2O by Flavobacterium azooxidireducens sp. nov. isolated from Decomposing Leaf Litter of Phragmites australis (Cav.).</title>
        <authorList>
            <person name="Behrendt U."/>
            <person name="Spanner T."/>
            <person name="Augustin J."/>
            <person name="Horn M.A."/>
            <person name="Kolb S."/>
            <person name="Ulrich A."/>
        </authorList>
    </citation>
    <scope>NUCLEOTIDE SEQUENCE</scope>
    <source>
        <strain evidence="10">IGB 4-14</strain>
    </source>
</reference>
<evidence type="ECO:0000259" key="9">
    <source>
        <dbReference type="Pfam" id="PF00999"/>
    </source>
</evidence>
<feature type="transmembrane region" description="Helical" evidence="8">
    <location>
        <begin position="189"/>
        <end position="216"/>
    </location>
</feature>
<feature type="transmembrane region" description="Helical" evidence="8">
    <location>
        <begin position="157"/>
        <end position="177"/>
    </location>
</feature>
<feature type="transmembrane region" description="Helical" evidence="8">
    <location>
        <begin position="66"/>
        <end position="85"/>
    </location>
</feature>
<gene>
    <name evidence="10" type="ORF">M0M57_09620</name>
</gene>
<keyword evidence="2" id="KW-0813">Transport</keyword>
<evidence type="ECO:0000256" key="2">
    <source>
        <dbReference type="ARBA" id="ARBA00022448"/>
    </source>
</evidence>
<evidence type="ECO:0000256" key="4">
    <source>
        <dbReference type="ARBA" id="ARBA00022692"/>
    </source>
</evidence>
<feature type="transmembrane region" description="Helical" evidence="8">
    <location>
        <begin position="444"/>
        <end position="463"/>
    </location>
</feature>
<evidence type="ECO:0000256" key="8">
    <source>
        <dbReference type="SAM" id="Phobius"/>
    </source>
</evidence>
<keyword evidence="6" id="KW-0406">Ion transport</keyword>
<feature type="transmembrane region" description="Helical" evidence="8">
    <location>
        <begin position="17"/>
        <end position="35"/>
    </location>
</feature>
<name>A0ABY4KAT0_9FLAO</name>
<keyword evidence="3" id="KW-0050">Antiport</keyword>
<dbReference type="EMBL" id="CP096205">
    <property type="protein sequence ID" value="UPQ77889.1"/>
    <property type="molecule type" value="Genomic_DNA"/>
</dbReference>
<feature type="transmembrane region" description="Helical" evidence="8">
    <location>
        <begin position="42"/>
        <end position="60"/>
    </location>
</feature>